<evidence type="ECO:0000313" key="1">
    <source>
        <dbReference type="EMBL" id="DAF57361.1"/>
    </source>
</evidence>
<proteinExistence type="predicted"/>
<dbReference type="EMBL" id="BK032733">
    <property type="protein sequence ID" value="DAF57361.1"/>
    <property type="molecule type" value="Genomic_DNA"/>
</dbReference>
<reference evidence="1" key="1">
    <citation type="journal article" date="2021" name="Proc. Natl. Acad. Sci. U.S.A.">
        <title>A Catalog of Tens of Thousands of Viruses from Human Metagenomes Reveals Hidden Associations with Chronic Diseases.</title>
        <authorList>
            <person name="Tisza M.J."/>
            <person name="Buck C.B."/>
        </authorList>
    </citation>
    <scope>NUCLEOTIDE SEQUENCE</scope>
    <source>
        <strain evidence="1">Ctefc32</strain>
    </source>
</reference>
<protein>
    <submittedName>
        <fullName evidence="1">Uncharacterized protein</fullName>
    </submittedName>
</protein>
<accession>A0A8S5T273</accession>
<sequence length="154" mass="18294">MKKPSSFEYTIYLRPNTLKDGLSIAKKNSKQMLELCKLIYLPKDEMIISQDSFTKSIKLHNPRIRQFLWHTRLENNKDGDTDLLISLDYDKNIDGPCVRIYYGFDNPDRSFSEQEICRFPLFLENDKSGDMARSYGWEWTDQGILRDEVLVQWR</sequence>
<organism evidence="1">
    <name type="scientific">Podoviridae sp. ctefc32</name>
    <dbReference type="NCBI Taxonomy" id="2827742"/>
    <lineage>
        <taxon>Viruses</taxon>
        <taxon>Duplodnaviria</taxon>
        <taxon>Heunggongvirae</taxon>
        <taxon>Uroviricota</taxon>
        <taxon>Caudoviricetes</taxon>
    </lineage>
</organism>
<name>A0A8S5T273_9CAUD</name>